<dbReference type="AlphaFoldDB" id="A0A8E2VHV7"/>
<evidence type="ECO:0000313" key="1">
    <source>
        <dbReference type="EMBL" id="PTW44047.1"/>
    </source>
</evidence>
<organism evidence="1 2">
    <name type="scientific">Rhodovulum kholense</name>
    <dbReference type="NCBI Taxonomy" id="453584"/>
    <lineage>
        <taxon>Bacteria</taxon>
        <taxon>Pseudomonadati</taxon>
        <taxon>Pseudomonadota</taxon>
        <taxon>Alphaproteobacteria</taxon>
        <taxon>Rhodobacterales</taxon>
        <taxon>Paracoccaceae</taxon>
        <taxon>Rhodovulum</taxon>
    </lineage>
</organism>
<dbReference type="EMBL" id="QAYC01000019">
    <property type="protein sequence ID" value="PTW44047.1"/>
    <property type="molecule type" value="Genomic_DNA"/>
</dbReference>
<evidence type="ECO:0000313" key="2">
    <source>
        <dbReference type="Proteomes" id="UP000244037"/>
    </source>
</evidence>
<reference evidence="1 2" key="1">
    <citation type="submission" date="2018-04" db="EMBL/GenBank/DDBJ databases">
        <title>Genomic Encyclopedia of Archaeal and Bacterial Type Strains, Phase II (KMG-II): from individual species to whole genera.</title>
        <authorList>
            <person name="Goeker M."/>
        </authorList>
    </citation>
    <scope>NUCLEOTIDE SEQUENCE [LARGE SCALE GENOMIC DNA]</scope>
    <source>
        <strain evidence="1 2">DSM 19783</strain>
    </source>
</reference>
<keyword evidence="2" id="KW-1185">Reference proteome</keyword>
<dbReference type="SUPFAM" id="SSF52540">
    <property type="entry name" value="P-loop containing nucleoside triphosphate hydrolases"/>
    <property type="match status" value="1"/>
</dbReference>
<proteinExistence type="predicted"/>
<gene>
    <name evidence="1" type="ORF">C8N38_11946</name>
</gene>
<sequence>MKTHIHCGFHKTASTYLQRVLRDNAERLSCYLTIINRIELDTYDLRMACLAYNSGRGEASAVRAELDRLAQRVAGSDRPVLITDEAFFGPHIGQDGETRLFPRAHEVSQMMVEAFAPHPVEILLYTRDESSWLRSVHNQSVKQDRYAGSFEEFLAEIGGGADLDAVAARIAATIGPERVKVFRLEDDRSHPFGSGGALLDHVGIPLAVQQDLKRASGINQSLDARHLRIMRRLNGLALPDFLHGRMRRGVLRLQRRARAPS</sequence>
<comment type="caution">
    <text evidence="1">The sequence shown here is derived from an EMBL/GenBank/DDBJ whole genome shotgun (WGS) entry which is preliminary data.</text>
</comment>
<dbReference type="Gene3D" id="3.40.50.300">
    <property type="entry name" value="P-loop containing nucleotide triphosphate hydrolases"/>
    <property type="match status" value="1"/>
</dbReference>
<accession>A0A8E2VHV7</accession>
<name>A0A8E2VHV7_9RHOB</name>
<protein>
    <submittedName>
        <fullName evidence="1">Uncharacterized protein</fullName>
    </submittedName>
</protein>
<dbReference type="Proteomes" id="UP000244037">
    <property type="component" value="Unassembled WGS sequence"/>
</dbReference>
<dbReference type="InterPro" id="IPR027417">
    <property type="entry name" value="P-loop_NTPase"/>
</dbReference>